<keyword evidence="3" id="KW-0732">Signal</keyword>
<dbReference type="InterPro" id="IPR059100">
    <property type="entry name" value="TSP3_bac"/>
</dbReference>
<dbReference type="Pfam" id="PF07691">
    <property type="entry name" value="PA14"/>
    <property type="match status" value="2"/>
</dbReference>
<dbReference type="SMART" id="SM00758">
    <property type="entry name" value="PA14"/>
    <property type="match status" value="2"/>
</dbReference>
<dbReference type="Gene3D" id="3.90.182.10">
    <property type="entry name" value="Toxin - Anthrax Protective Antigen,domain 1"/>
    <property type="match status" value="1"/>
</dbReference>
<comment type="subcellular location">
    <subcellularLocation>
        <location evidence="1">Secreted</location>
    </subcellularLocation>
</comment>
<keyword evidence="4" id="KW-0106">Calcium</keyword>
<feature type="domain" description="PA14" evidence="6">
    <location>
        <begin position="229"/>
        <end position="389"/>
    </location>
</feature>
<dbReference type="InterPro" id="IPR011658">
    <property type="entry name" value="PA14_dom"/>
</dbReference>
<evidence type="ECO:0000313" key="8">
    <source>
        <dbReference type="Proteomes" id="UP000603141"/>
    </source>
</evidence>
<dbReference type="EMBL" id="JAENIJ010000026">
    <property type="protein sequence ID" value="MBK1883721.1"/>
    <property type="molecule type" value="Genomic_DNA"/>
</dbReference>
<proteinExistence type="predicted"/>
<accession>A0A934S6U6</accession>
<evidence type="ECO:0000259" key="6">
    <source>
        <dbReference type="PROSITE" id="PS51820"/>
    </source>
</evidence>
<dbReference type="InterPro" id="IPR037524">
    <property type="entry name" value="PA14/GLEYA"/>
</dbReference>
<feature type="region of interest" description="Disordered" evidence="5">
    <location>
        <begin position="401"/>
        <end position="445"/>
    </location>
</feature>
<dbReference type="PANTHER" id="PTHR46769">
    <property type="entry name" value="POLYCYSTIC KIDNEY AND HEPATIC DISEASE 1 (AUTOSOMAL RECESSIVE)-LIKE 1"/>
    <property type="match status" value="1"/>
</dbReference>
<reference evidence="7" key="1">
    <citation type="submission" date="2021-01" db="EMBL/GenBank/DDBJ databases">
        <title>Modified the classification status of verrucomicrobia.</title>
        <authorList>
            <person name="Feng X."/>
        </authorList>
    </citation>
    <scope>NUCLEOTIDE SEQUENCE</scope>
    <source>
        <strain evidence="7">KCTC 22041</strain>
    </source>
</reference>
<dbReference type="RefSeq" id="WP_200272153.1">
    <property type="nucleotide sequence ID" value="NZ_JAENIJ010000026.1"/>
</dbReference>
<dbReference type="InterPro" id="IPR052387">
    <property type="entry name" value="Fibrocystin"/>
</dbReference>
<feature type="compositionally biased region" description="Basic and acidic residues" evidence="5">
    <location>
        <begin position="421"/>
        <end position="435"/>
    </location>
</feature>
<organism evidence="7 8">
    <name type="scientific">Luteolibacter pohnpeiensis</name>
    <dbReference type="NCBI Taxonomy" id="454153"/>
    <lineage>
        <taxon>Bacteria</taxon>
        <taxon>Pseudomonadati</taxon>
        <taxon>Verrucomicrobiota</taxon>
        <taxon>Verrucomicrobiia</taxon>
        <taxon>Verrucomicrobiales</taxon>
        <taxon>Verrucomicrobiaceae</taxon>
        <taxon>Luteolibacter</taxon>
    </lineage>
</organism>
<evidence type="ECO:0000256" key="5">
    <source>
        <dbReference type="SAM" id="MobiDB-lite"/>
    </source>
</evidence>
<dbReference type="Pfam" id="PF18884">
    <property type="entry name" value="TSP3_bac"/>
    <property type="match status" value="3"/>
</dbReference>
<evidence type="ECO:0000256" key="4">
    <source>
        <dbReference type="ARBA" id="ARBA00022837"/>
    </source>
</evidence>
<keyword evidence="8" id="KW-1185">Reference proteome</keyword>
<keyword evidence="2" id="KW-0964">Secreted</keyword>
<gene>
    <name evidence="7" type="ORF">JIN85_14985</name>
</gene>
<feature type="domain" description="PA14" evidence="6">
    <location>
        <begin position="7"/>
        <end position="164"/>
    </location>
</feature>
<dbReference type="SUPFAM" id="SSF56988">
    <property type="entry name" value="Anthrax protective antigen"/>
    <property type="match status" value="2"/>
</dbReference>
<dbReference type="Gene3D" id="2.60.120.1560">
    <property type="match status" value="1"/>
</dbReference>
<comment type="caution">
    <text evidence="7">The sequence shown here is derived from an EMBL/GenBank/DDBJ whole genome shotgun (WGS) entry which is preliminary data.</text>
</comment>
<dbReference type="PANTHER" id="PTHR46769:SF2">
    <property type="entry name" value="FIBROCYSTIN-L ISOFORM 2 PRECURSOR-RELATED"/>
    <property type="match status" value="1"/>
</dbReference>
<protein>
    <recommendedName>
        <fullName evidence="6">PA14 domain-containing protein</fullName>
    </recommendedName>
</protein>
<dbReference type="Proteomes" id="UP000603141">
    <property type="component" value="Unassembled WGS sequence"/>
</dbReference>
<name>A0A934S6U6_9BACT</name>
<evidence type="ECO:0000256" key="2">
    <source>
        <dbReference type="ARBA" id="ARBA00022525"/>
    </source>
</evidence>
<evidence type="ECO:0000256" key="1">
    <source>
        <dbReference type="ARBA" id="ARBA00004613"/>
    </source>
</evidence>
<dbReference type="AlphaFoldDB" id="A0A934S6U6"/>
<sequence>MPLFWAAPAQAIETEFWSVTGTPAGIEEMMPVAEKIVRKAPVQGDFVQSGDYVEEHQLIRIRGCLVPPVSGKYRFAVAGDDMAILEMSDDATPFHCKRIARMSGDTAKNAWGAREGQVSEFITLEQGKSVYFEVWGMNHLGQAHLEMGWSLPGSEVVVPVPLKYQGQPVVTDYQPTAADQNDNGLPDAWEKKTQLTDSEHLLTFQDPDGDGANHRMEFIAGTDPLVAESTEGKLLAEIWTGLGRQAEIQMDGATDHHLPRPASFTKLVSGASGNSYITWTVRRLRGYVTPEISGNYQFRVTGNGKLRFFISPDQSPLREAVAVDAGAAVEHSNLDLKNDGLFPFSAPVELQAGSRHYIEILFYMETSPSGLSFEWKRPDGERESVPLTMLSSFTYAEGDADRDDLPDEWEKNHGLSTSGSDLEHLAFGDPDHDGLENGEEYLCGSDPLTADTDGDGISDGIEVHLLGTGPADSTPVAGEAHSIDLFSGKPLTYGWSKKIGGHYEDWSVYPGDHPDENANALSSARGLGTYEWPLKFDQPGFHLISADAQIVSTSLNRGNQTEWWIDDVRLPNVQLFGRTFSVLNARFLTPWLSAGEHRLKLRLRAMNAASTVRLFSLTETPILDGEATSAIKKQLAAENHFIRGTGKSATSPACVEYVTRLQQSTDLIAGENTKIPARLLGTHQMWAEVPLPENGEPLAIRFDAEMGGLQPNAEVQWGATNVLDGVGLTIRQGDSLRLIAAGPDGASGEGKVVIAGKSFTANENTPYIYKFEKSGMVSVQGTFDPSDGGKTISGKLNVLVIPSVQTKDVGWARAGKAGLKIDAPMFPLVLDGLGIVQIGANDDSLQAELIPKIPGNFELPMRTQQDGPIVGTIAMHSCYLELMSSIIWSNYSETSFDSRLGGVGRYETLVLIENPVPGGAAHLTSYYPDNWLPAHTGGKNEAIQPLTQRNEEGWLLFHSLRNKTSGSFLHDVVLDLPDGTSY</sequence>
<dbReference type="PROSITE" id="PS51820">
    <property type="entry name" value="PA14"/>
    <property type="match status" value="2"/>
</dbReference>
<evidence type="ECO:0000256" key="3">
    <source>
        <dbReference type="ARBA" id="ARBA00022729"/>
    </source>
</evidence>
<evidence type="ECO:0000313" key="7">
    <source>
        <dbReference type="EMBL" id="MBK1883721.1"/>
    </source>
</evidence>